<evidence type="ECO:0000256" key="5">
    <source>
        <dbReference type="ARBA" id="ARBA00022701"/>
    </source>
</evidence>
<keyword evidence="13" id="KW-1185">Reference proteome</keyword>
<dbReference type="GO" id="GO:0070652">
    <property type="term" value="C:HAUS complex"/>
    <property type="evidence" value="ECO:0007669"/>
    <property type="project" value="InterPro"/>
</dbReference>
<keyword evidence="6" id="KW-0498">Mitosis</keyword>
<dbReference type="EMBL" id="BQKI01000077">
    <property type="protein sequence ID" value="GJN24753.1"/>
    <property type="molecule type" value="Genomic_DNA"/>
</dbReference>
<dbReference type="InterPro" id="IPR032733">
    <property type="entry name" value="HAUS3_N"/>
</dbReference>
<dbReference type="PANTHER" id="PTHR19378:SF4">
    <property type="entry name" value="OS07G0185700 PROTEIN"/>
    <property type="match status" value="1"/>
</dbReference>
<dbReference type="Pfam" id="PF14932">
    <property type="entry name" value="HAUS-augmin3"/>
    <property type="match status" value="1"/>
</dbReference>
<dbReference type="AlphaFoldDB" id="A0AAV5EPQ4"/>
<accession>A0AAV5EPQ4</accession>
<keyword evidence="3" id="KW-0963">Cytoplasm</keyword>
<comment type="caution">
    <text evidence="12">The sequence shown here is derived from an EMBL/GenBank/DDBJ whole genome shotgun (WGS) entry which is preliminary data.</text>
</comment>
<comment type="subcellular location">
    <subcellularLocation>
        <location evidence="1">Cytoplasm</location>
        <location evidence="1">Cytoskeleton</location>
        <location evidence="1">Spindle</location>
    </subcellularLocation>
</comment>
<gene>
    <name evidence="12" type="primary">gb12515</name>
    <name evidence="12" type="ORF">PR202_gb12515</name>
</gene>
<dbReference type="PANTHER" id="PTHR19378">
    <property type="entry name" value="GOLGIN- RELATED"/>
    <property type="match status" value="1"/>
</dbReference>
<keyword evidence="9" id="KW-0131">Cell cycle</keyword>
<name>A0AAV5EPQ4_ELECO</name>
<evidence type="ECO:0000256" key="4">
    <source>
        <dbReference type="ARBA" id="ARBA00022618"/>
    </source>
</evidence>
<dbReference type="GO" id="GO:0072686">
    <property type="term" value="C:mitotic spindle"/>
    <property type="evidence" value="ECO:0007669"/>
    <property type="project" value="TreeGrafter"/>
</dbReference>
<proteinExistence type="inferred from homology"/>
<keyword evidence="4" id="KW-0132">Cell division</keyword>
<sequence length="359" mass="40063">MSAKQLCDALAAAGFDGADPLDPESLEWAFLQGDDSRRMLAWVCARLRPANVLSATDLELYASEQPPGPSTFCDQLYEQLELEGKLLEGEDLDFAFDSISAFSDTEENKEYTILSEESLEDIRDSKHALRAEVTNLEKQLASLEWKLDLLTAQATTISQGKKSRSSAQTRASGQLTGLDEKLAKRSLEMNAVLGKLSATTQELSYYHSEAVHCILFLADTGVHLSYYDFQSYISNNLACTKELDKWFSKKFEKNTVNLGPLSYHLVAEFAKSKRQYIEAQVEYAKEDAILSKLRTQLASQQSYIYQDSHSLRRKNSELAEELKDLSPHVHKCLSETVTGLCADLSQLEGATILQGAVFL</sequence>
<dbReference type="GO" id="GO:0051225">
    <property type="term" value="P:spindle assembly"/>
    <property type="evidence" value="ECO:0007669"/>
    <property type="project" value="InterPro"/>
</dbReference>
<evidence type="ECO:0000256" key="7">
    <source>
        <dbReference type="ARBA" id="ARBA00023054"/>
    </source>
</evidence>
<reference evidence="12" key="2">
    <citation type="submission" date="2021-12" db="EMBL/GenBank/DDBJ databases">
        <title>Resequencing data analysis of finger millet.</title>
        <authorList>
            <person name="Hatakeyama M."/>
            <person name="Aluri S."/>
            <person name="Balachadran M.T."/>
            <person name="Sivarajan S.R."/>
            <person name="Poveda L."/>
            <person name="Shimizu-Inatsugi R."/>
            <person name="Schlapbach R."/>
            <person name="Sreeman S.M."/>
            <person name="Shimizu K.K."/>
        </authorList>
    </citation>
    <scope>NUCLEOTIDE SEQUENCE</scope>
</reference>
<evidence type="ECO:0000256" key="3">
    <source>
        <dbReference type="ARBA" id="ARBA00022490"/>
    </source>
</evidence>
<evidence type="ECO:0000256" key="8">
    <source>
        <dbReference type="ARBA" id="ARBA00023212"/>
    </source>
</evidence>
<keyword evidence="7 10" id="KW-0175">Coiled coil</keyword>
<keyword evidence="5" id="KW-0493">Microtubule</keyword>
<evidence type="ECO:0000256" key="10">
    <source>
        <dbReference type="SAM" id="Coils"/>
    </source>
</evidence>
<evidence type="ECO:0000256" key="2">
    <source>
        <dbReference type="ARBA" id="ARBA00009645"/>
    </source>
</evidence>
<evidence type="ECO:0000313" key="13">
    <source>
        <dbReference type="Proteomes" id="UP001054889"/>
    </source>
</evidence>
<dbReference type="GO" id="GO:0031023">
    <property type="term" value="P:microtubule organizing center organization"/>
    <property type="evidence" value="ECO:0007669"/>
    <property type="project" value="TreeGrafter"/>
</dbReference>
<reference evidence="12" key="1">
    <citation type="journal article" date="2018" name="DNA Res.">
        <title>Multiple hybrid de novo genome assembly of finger millet, an orphan allotetraploid crop.</title>
        <authorList>
            <person name="Hatakeyama M."/>
            <person name="Aluri S."/>
            <person name="Balachadran M.T."/>
            <person name="Sivarajan S.R."/>
            <person name="Patrignani A."/>
            <person name="Gruter S."/>
            <person name="Poveda L."/>
            <person name="Shimizu-Inatsugi R."/>
            <person name="Baeten J."/>
            <person name="Francoijs K.J."/>
            <person name="Nataraja K.N."/>
            <person name="Reddy Y.A.N."/>
            <person name="Phadnis S."/>
            <person name="Ravikumar R.L."/>
            <person name="Schlapbach R."/>
            <person name="Sreeman S.M."/>
            <person name="Shimizu K.K."/>
        </authorList>
    </citation>
    <scope>NUCLEOTIDE SEQUENCE</scope>
</reference>
<dbReference type="GO" id="GO:0005874">
    <property type="term" value="C:microtubule"/>
    <property type="evidence" value="ECO:0007669"/>
    <property type="project" value="UniProtKB-KW"/>
</dbReference>
<evidence type="ECO:0000259" key="11">
    <source>
        <dbReference type="Pfam" id="PF14932"/>
    </source>
</evidence>
<protein>
    <recommendedName>
        <fullName evidence="11">HAUS augmin-like complex subunit 3 N-terminal domain-containing protein</fullName>
    </recommendedName>
</protein>
<organism evidence="12 13">
    <name type="scientific">Eleusine coracana subsp. coracana</name>
    <dbReference type="NCBI Taxonomy" id="191504"/>
    <lineage>
        <taxon>Eukaryota</taxon>
        <taxon>Viridiplantae</taxon>
        <taxon>Streptophyta</taxon>
        <taxon>Embryophyta</taxon>
        <taxon>Tracheophyta</taxon>
        <taxon>Spermatophyta</taxon>
        <taxon>Magnoliopsida</taxon>
        <taxon>Liliopsida</taxon>
        <taxon>Poales</taxon>
        <taxon>Poaceae</taxon>
        <taxon>PACMAD clade</taxon>
        <taxon>Chloridoideae</taxon>
        <taxon>Cynodonteae</taxon>
        <taxon>Eleusininae</taxon>
        <taxon>Eleusine</taxon>
    </lineage>
</organism>
<evidence type="ECO:0000313" key="12">
    <source>
        <dbReference type="EMBL" id="GJN24753.1"/>
    </source>
</evidence>
<dbReference type="GO" id="GO:0005815">
    <property type="term" value="C:microtubule organizing center"/>
    <property type="evidence" value="ECO:0007669"/>
    <property type="project" value="TreeGrafter"/>
</dbReference>
<feature type="coiled-coil region" evidence="10">
    <location>
        <begin position="119"/>
        <end position="153"/>
    </location>
</feature>
<evidence type="ECO:0000256" key="9">
    <source>
        <dbReference type="ARBA" id="ARBA00023306"/>
    </source>
</evidence>
<dbReference type="InterPro" id="IPR026206">
    <property type="entry name" value="HAUS3"/>
</dbReference>
<keyword evidence="8" id="KW-0206">Cytoskeleton</keyword>
<evidence type="ECO:0000256" key="1">
    <source>
        <dbReference type="ARBA" id="ARBA00004186"/>
    </source>
</evidence>
<feature type="domain" description="HAUS augmin-like complex subunit 3 N-terminal" evidence="11">
    <location>
        <begin position="75"/>
        <end position="254"/>
    </location>
</feature>
<dbReference type="GO" id="GO:0051301">
    <property type="term" value="P:cell division"/>
    <property type="evidence" value="ECO:0007669"/>
    <property type="project" value="UniProtKB-KW"/>
</dbReference>
<dbReference type="Proteomes" id="UP001054889">
    <property type="component" value="Unassembled WGS sequence"/>
</dbReference>
<comment type="similarity">
    <text evidence="2">Belongs to the HAUS3 family.</text>
</comment>
<evidence type="ECO:0000256" key="6">
    <source>
        <dbReference type="ARBA" id="ARBA00022776"/>
    </source>
</evidence>